<dbReference type="Proteomes" id="UP000823405">
    <property type="component" value="Unassembled WGS sequence"/>
</dbReference>
<proteinExistence type="predicted"/>
<keyword evidence="2" id="KW-1185">Reference proteome</keyword>
<organism evidence="1 2">
    <name type="scientific">Linnemannia gamsii</name>
    <dbReference type="NCBI Taxonomy" id="64522"/>
    <lineage>
        <taxon>Eukaryota</taxon>
        <taxon>Fungi</taxon>
        <taxon>Fungi incertae sedis</taxon>
        <taxon>Mucoromycota</taxon>
        <taxon>Mortierellomycotina</taxon>
        <taxon>Mortierellomycetes</taxon>
        <taxon>Mortierellales</taxon>
        <taxon>Mortierellaceae</taxon>
        <taxon>Linnemannia</taxon>
    </lineage>
</organism>
<comment type="caution">
    <text evidence="1">The sequence shown here is derived from an EMBL/GenBank/DDBJ whole genome shotgun (WGS) entry which is preliminary data.</text>
</comment>
<reference evidence="1" key="1">
    <citation type="journal article" date="2020" name="Fungal Divers.">
        <title>Resolving the Mortierellaceae phylogeny through synthesis of multi-gene phylogenetics and phylogenomics.</title>
        <authorList>
            <person name="Vandepol N."/>
            <person name="Liber J."/>
            <person name="Desiro A."/>
            <person name="Na H."/>
            <person name="Kennedy M."/>
            <person name="Barry K."/>
            <person name="Grigoriev I.V."/>
            <person name="Miller A.N."/>
            <person name="O'Donnell K."/>
            <person name="Stajich J.E."/>
            <person name="Bonito G."/>
        </authorList>
    </citation>
    <scope>NUCLEOTIDE SEQUENCE</scope>
    <source>
        <strain evidence="1">NVP60</strain>
    </source>
</reference>
<sequence length="113" mass="12090">MGIEPLYFGSDNFECNSDLDVHPFFRTNIVASRTAAEVLGVGRGLDTRECYLGSISNIPNHSLIKENCLDDLQRDINAAQGSKLGNIHAKTVCPSAEAPSATQPNGQEAGNTI</sequence>
<evidence type="ECO:0000313" key="1">
    <source>
        <dbReference type="EMBL" id="KAG0308428.1"/>
    </source>
</evidence>
<dbReference type="OrthoDB" id="2444886at2759"/>
<protein>
    <submittedName>
        <fullName evidence="1">Uncharacterized protein</fullName>
    </submittedName>
</protein>
<name>A0A9P6UKP7_9FUNG</name>
<evidence type="ECO:0000313" key="2">
    <source>
        <dbReference type="Proteomes" id="UP000823405"/>
    </source>
</evidence>
<gene>
    <name evidence="1" type="ORF">BGZ97_013380</name>
</gene>
<accession>A0A9P6UKP7</accession>
<dbReference type="AlphaFoldDB" id="A0A9P6UKP7"/>
<dbReference type="EMBL" id="JAAAIN010000998">
    <property type="protein sequence ID" value="KAG0308428.1"/>
    <property type="molecule type" value="Genomic_DNA"/>
</dbReference>